<feature type="domain" description="Gfo/Idh/MocA-like oxidoreductase N-terminal" evidence="1">
    <location>
        <begin position="69"/>
        <end position="134"/>
    </location>
</feature>
<dbReference type="Pfam" id="PF01408">
    <property type="entry name" value="GFO_IDH_MocA"/>
    <property type="match status" value="1"/>
</dbReference>
<dbReference type="InterPro" id="IPR036291">
    <property type="entry name" value="NAD(P)-bd_dom_sf"/>
</dbReference>
<dbReference type="EMBL" id="CADCTC010000031">
    <property type="protein sequence ID" value="CAA9220618.1"/>
    <property type="molecule type" value="Genomic_DNA"/>
</dbReference>
<proteinExistence type="predicted"/>
<dbReference type="InterPro" id="IPR000683">
    <property type="entry name" value="Gfo/Idh/MocA-like_OxRdtase_N"/>
</dbReference>
<reference evidence="3" key="1">
    <citation type="submission" date="2020-02" db="EMBL/GenBank/DDBJ databases">
        <authorList>
            <person name="Meier V. D."/>
        </authorList>
    </citation>
    <scope>NUCLEOTIDE SEQUENCE</scope>
    <source>
        <strain evidence="3">AVDCRST_MAG77</strain>
    </source>
</reference>
<dbReference type="Gene3D" id="3.40.50.720">
    <property type="entry name" value="NAD(P)-binding Rossmann-like Domain"/>
    <property type="match status" value="1"/>
</dbReference>
<protein>
    <submittedName>
        <fullName evidence="3">Uncharacterized protein</fullName>
    </submittedName>
</protein>
<feature type="domain" description="GFO/IDH/MocA-like oxidoreductase" evidence="2">
    <location>
        <begin position="147"/>
        <end position="278"/>
    </location>
</feature>
<dbReference type="PANTHER" id="PTHR43708">
    <property type="entry name" value="CONSERVED EXPRESSED OXIDOREDUCTASE (EUROFUNG)"/>
    <property type="match status" value="1"/>
</dbReference>
<sequence>MPDPASRTIEAARERPFRVGLVVGEHPHALMHAATLRVLDDVQLVTPCVVADREDPGAITAALGNKAAAPVGLDALLESDVDALLVAVRNDLCPALLERAVAAGKPALFEKPGAPSAAVLAAVARRARARGVTLGAILPWRYHPISREVRSLIAGGALGRVMSVEARMVTSQVRYRDPAHWLFDPERAGSGILSWLGIHWLDLLSFLLGQRVRRVTALAGALNPERPAVEDTACLALEYDGGALGTLHAGYLLPGSQSGYSGAAYDTHLAVRGYEGWVSWPGADPPRYSLFSVAPGHAAESGAPQERVFALRPSAAYSGEHGEAFVRDFLRAGRAGAPPPCPIEDAVHALEVVDAALRAVTTGVTQTVGSARKDNAP</sequence>
<gene>
    <name evidence="3" type="ORF">AVDCRST_MAG77-443</name>
</gene>
<dbReference type="Pfam" id="PF22725">
    <property type="entry name" value="GFO_IDH_MocA_C3"/>
    <property type="match status" value="1"/>
</dbReference>
<accession>A0A6J4HC45</accession>
<dbReference type="SUPFAM" id="SSF55347">
    <property type="entry name" value="Glyceraldehyde-3-phosphate dehydrogenase-like, C-terminal domain"/>
    <property type="match status" value="1"/>
</dbReference>
<name>A0A6J4HC45_9CHLR</name>
<evidence type="ECO:0000313" key="3">
    <source>
        <dbReference type="EMBL" id="CAA9220618.1"/>
    </source>
</evidence>
<dbReference type="SUPFAM" id="SSF51735">
    <property type="entry name" value="NAD(P)-binding Rossmann-fold domains"/>
    <property type="match status" value="1"/>
</dbReference>
<dbReference type="InterPro" id="IPR055170">
    <property type="entry name" value="GFO_IDH_MocA-like_dom"/>
</dbReference>
<evidence type="ECO:0000259" key="2">
    <source>
        <dbReference type="Pfam" id="PF22725"/>
    </source>
</evidence>
<dbReference type="Gene3D" id="3.30.360.10">
    <property type="entry name" value="Dihydrodipicolinate Reductase, domain 2"/>
    <property type="match status" value="1"/>
</dbReference>
<dbReference type="AlphaFoldDB" id="A0A6J4HC45"/>
<dbReference type="InterPro" id="IPR051317">
    <property type="entry name" value="Gfo/Idh/MocA_oxidoreduct"/>
</dbReference>
<dbReference type="PANTHER" id="PTHR43708:SF8">
    <property type="entry name" value="OXIDOREDUCTASE"/>
    <property type="match status" value="1"/>
</dbReference>
<evidence type="ECO:0000259" key="1">
    <source>
        <dbReference type="Pfam" id="PF01408"/>
    </source>
</evidence>
<dbReference type="GO" id="GO:0000166">
    <property type="term" value="F:nucleotide binding"/>
    <property type="evidence" value="ECO:0007669"/>
    <property type="project" value="InterPro"/>
</dbReference>
<organism evidence="3">
    <name type="scientific">uncultured Chloroflexota bacterium</name>
    <dbReference type="NCBI Taxonomy" id="166587"/>
    <lineage>
        <taxon>Bacteria</taxon>
        <taxon>Bacillati</taxon>
        <taxon>Chloroflexota</taxon>
        <taxon>environmental samples</taxon>
    </lineage>
</organism>